<comment type="similarity">
    <text evidence="1">Belongs to the 'phage' integrase family.</text>
</comment>
<dbReference type="SUPFAM" id="SSF56349">
    <property type="entry name" value="DNA breaking-rejoining enzymes"/>
    <property type="match status" value="1"/>
</dbReference>
<keyword evidence="6" id="KW-1185">Reference proteome</keyword>
<evidence type="ECO:0000256" key="3">
    <source>
        <dbReference type="ARBA" id="ARBA00023172"/>
    </source>
</evidence>
<dbReference type="InterPro" id="IPR011010">
    <property type="entry name" value="DNA_brk_join_enz"/>
</dbReference>
<dbReference type="PANTHER" id="PTHR30629">
    <property type="entry name" value="PROPHAGE INTEGRASE"/>
    <property type="match status" value="1"/>
</dbReference>
<reference evidence="5 6" key="1">
    <citation type="submission" date="2018-12" db="EMBL/GenBank/DDBJ databases">
        <authorList>
            <person name="Criscuolo A."/>
        </authorList>
    </citation>
    <scope>NUCLEOTIDE SEQUENCE [LARGE SCALE GENOMIC DNA]</scope>
    <source>
        <strain evidence="5">ACIP1116241</strain>
    </source>
</reference>
<protein>
    <submittedName>
        <fullName evidence="5">Site-specific tyrosine recombinase XerC</fullName>
    </submittedName>
</protein>
<dbReference type="Gene3D" id="1.10.443.10">
    <property type="entry name" value="Intergrase catalytic core"/>
    <property type="match status" value="1"/>
</dbReference>
<dbReference type="Proteomes" id="UP000270743">
    <property type="component" value="Unassembled WGS sequence"/>
</dbReference>
<sequence>MRNRERLTEKLVRAAETRPKAWQIFDTEMLGLSISEALGAAEDQRAAGIIRMCMLTGARLGEVRTAQFQHFDLDCGAWVKPAANTKQRRIHDLRHTFASLLVSGGVSLEMIGKLLGHSQSSTTMPYAPLMDSPLRAGVDAVAEMVRIRPRLVHSAPSADDVTLRRAASARSA</sequence>
<dbReference type="InterPro" id="IPR013762">
    <property type="entry name" value="Integrase-like_cat_sf"/>
</dbReference>
<dbReference type="GO" id="GO:0006310">
    <property type="term" value="P:DNA recombination"/>
    <property type="evidence" value="ECO:0007669"/>
    <property type="project" value="UniProtKB-KW"/>
</dbReference>
<dbReference type="Pfam" id="PF00589">
    <property type="entry name" value="Phage_integrase"/>
    <property type="match status" value="1"/>
</dbReference>
<dbReference type="InterPro" id="IPR002104">
    <property type="entry name" value="Integrase_catalytic"/>
</dbReference>
<evidence type="ECO:0000256" key="2">
    <source>
        <dbReference type="ARBA" id="ARBA00022908"/>
    </source>
</evidence>
<evidence type="ECO:0000313" key="5">
    <source>
        <dbReference type="EMBL" id="VDS07890.1"/>
    </source>
</evidence>
<proteinExistence type="inferred from homology"/>
<name>A0A447IKA9_9RHOB</name>
<keyword evidence="3" id="KW-0233">DNA recombination</keyword>
<dbReference type="InterPro" id="IPR050808">
    <property type="entry name" value="Phage_Integrase"/>
</dbReference>
<dbReference type="GO" id="GO:0015074">
    <property type="term" value="P:DNA integration"/>
    <property type="evidence" value="ECO:0007669"/>
    <property type="project" value="UniProtKB-KW"/>
</dbReference>
<accession>A0A447IKA9</accession>
<dbReference type="EMBL" id="UZWE01000024">
    <property type="protein sequence ID" value="VDS07890.1"/>
    <property type="molecule type" value="Genomic_DNA"/>
</dbReference>
<organism evidence="5 6">
    <name type="scientific">Paracoccus haematequi</name>
    <dbReference type="NCBI Taxonomy" id="2491866"/>
    <lineage>
        <taxon>Bacteria</taxon>
        <taxon>Pseudomonadati</taxon>
        <taxon>Pseudomonadota</taxon>
        <taxon>Alphaproteobacteria</taxon>
        <taxon>Rhodobacterales</taxon>
        <taxon>Paracoccaceae</taxon>
        <taxon>Paracoccus</taxon>
    </lineage>
</organism>
<feature type="domain" description="Tyr recombinase" evidence="4">
    <location>
        <begin position="82"/>
        <end position="128"/>
    </location>
</feature>
<gene>
    <name evidence="5" type="ORF">PARHAE_01069</name>
</gene>
<evidence type="ECO:0000313" key="6">
    <source>
        <dbReference type="Proteomes" id="UP000270743"/>
    </source>
</evidence>
<dbReference type="AlphaFoldDB" id="A0A447IKA9"/>
<dbReference type="GO" id="GO:0003677">
    <property type="term" value="F:DNA binding"/>
    <property type="evidence" value="ECO:0007669"/>
    <property type="project" value="InterPro"/>
</dbReference>
<evidence type="ECO:0000256" key="1">
    <source>
        <dbReference type="ARBA" id="ARBA00008857"/>
    </source>
</evidence>
<keyword evidence="2" id="KW-0229">DNA integration</keyword>
<evidence type="ECO:0000259" key="4">
    <source>
        <dbReference type="Pfam" id="PF00589"/>
    </source>
</evidence>
<dbReference type="PANTHER" id="PTHR30629:SF2">
    <property type="entry name" value="PROPHAGE INTEGRASE INTS-RELATED"/>
    <property type="match status" value="1"/>
</dbReference>